<evidence type="ECO:0000313" key="2">
    <source>
        <dbReference type="EMBL" id="KAJ8867592.1"/>
    </source>
</evidence>
<evidence type="ECO:0000313" key="3">
    <source>
        <dbReference type="Proteomes" id="UP001159363"/>
    </source>
</evidence>
<organism evidence="2 3">
    <name type="scientific">Dryococelus australis</name>
    <dbReference type="NCBI Taxonomy" id="614101"/>
    <lineage>
        <taxon>Eukaryota</taxon>
        <taxon>Metazoa</taxon>
        <taxon>Ecdysozoa</taxon>
        <taxon>Arthropoda</taxon>
        <taxon>Hexapoda</taxon>
        <taxon>Insecta</taxon>
        <taxon>Pterygota</taxon>
        <taxon>Neoptera</taxon>
        <taxon>Polyneoptera</taxon>
        <taxon>Phasmatodea</taxon>
        <taxon>Verophasmatodea</taxon>
        <taxon>Anareolatae</taxon>
        <taxon>Phasmatidae</taxon>
        <taxon>Eurycanthinae</taxon>
        <taxon>Dryococelus</taxon>
    </lineage>
</organism>
<proteinExistence type="predicted"/>
<feature type="compositionally biased region" description="Basic and acidic residues" evidence="1">
    <location>
        <begin position="1"/>
        <end position="26"/>
    </location>
</feature>
<dbReference type="Proteomes" id="UP001159363">
    <property type="component" value="Chromosome 14"/>
</dbReference>
<gene>
    <name evidence="2" type="ORF">PR048_031394</name>
</gene>
<reference evidence="2 3" key="1">
    <citation type="submission" date="2023-02" db="EMBL/GenBank/DDBJ databases">
        <title>LHISI_Scaffold_Assembly.</title>
        <authorList>
            <person name="Stuart O.P."/>
            <person name="Cleave R."/>
            <person name="Magrath M.J.L."/>
            <person name="Mikheyev A.S."/>
        </authorList>
    </citation>
    <scope>NUCLEOTIDE SEQUENCE [LARGE SCALE GENOMIC DNA]</scope>
    <source>
        <strain evidence="2">Daus_M_001</strain>
        <tissue evidence="2">Leg muscle</tissue>
    </source>
</reference>
<keyword evidence="3" id="KW-1185">Reference proteome</keyword>
<feature type="compositionally biased region" description="Basic and acidic residues" evidence="1">
    <location>
        <begin position="106"/>
        <end position="115"/>
    </location>
</feature>
<feature type="region of interest" description="Disordered" evidence="1">
    <location>
        <begin position="284"/>
        <end position="342"/>
    </location>
</feature>
<feature type="compositionally biased region" description="Polar residues" evidence="1">
    <location>
        <begin position="117"/>
        <end position="126"/>
    </location>
</feature>
<protein>
    <submittedName>
        <fullName evidence="2">Uncharacterized protein</fullName>
    </submittedName>
</protein>
<sequence>MKVKRGMEQRRNERGREKREIPEKPHRPAASFGAIPTCEIQGATPPGVEPGLGHSYQRGVKNSTNQILVTRETLEEYWTLGGEWSGDIWAALNSEVWSSAGMRGGGKREISEKTRQPAASSGTIPTCENPGATAWGIGPGSPTWEASSLTTSPRRTPGHWCFAQYSTGRESRDETYRRCSYSSLKIFVTRRRLSLGDEHVGASTPLPLALGTHAATPHPHAQNAAKALRLCSRDSNFTRLAALSPPFHLFPLQRDVIASPPPSLFPASRSASIGWWSEVSKEQRRNSMAGETGNPRENPPVSGIVRRDHHTRKSGSDPAGNRTRFAHVGSEQSGHYTTAACK</sequence>
<name>A0ABQ9G562_9NEOP</name>
<comment type="caution">
    <text evidence="2">The sequence shown here is derived from an EMBL/GenBank/DDBJ whole genome shotgun (WGS) entry which is preliminary data.</text>
</comment>
<accession>A0ABQ9G562</accession>
<evidence type="ECO:0000256" key="1">
    <source>
        <dbReference type="SAM" id="MobiDB-lite"/>
    </source>
</evidence>
<dbReference type="EMBL" id="JARBHB010000015">
    <property type="protein sequence ID" value="KAJ8867592.1"/>
    <property type="molecule type" value="Genomic_DNA"/>
</dbReference>
<feature type="region of interest" description="Disordered" evidence="1">
    <location>
        <begin position="100"/>
        <end position="132"/>
    </location>
</feature>
<feature type="region of interest" description="Disordered" evidence="1">
    <location>
        <begin position="1"/>
        <end position="33"/>
    </location>
</feature>